<proteinExistence type="predicted"/>
<evidence type="ECO:0000313" key="3">
    <source>
        <dbReference type="EMBL" id="KYF67044.1"/>
    </source>
</evidence>
<sequence>MATPLHPGRATALPALLGICLLQSAAAAQQTAPADAAAQQTAPAAPAGAEPQPPGAADDPAGAEPLPAAETPAIDPLFSPRRTTRRGGFAAGISGGLALGSAAGYPNDVQKIGFQRHYTETGVGIGGGGYVWLGGVLADWLTFGAGVGGHALAAADHSILAGGFMFHTEIFPLFSLGERWTDVGVILDAGTGLAYTTADADDDTDAIDGALPARIGGGVFYEGIRLWKVSMGPWLYADYTWSTSVRQPGFYLGWRTALYTEP</sequence>
<comment type="caution">
    <text evidence="3">The sequence shown here is derived from an EMBL/GenBank/DDBJ whole genome shotgun (WGS) entry which is preliminary data.</text>
</comment>
<feature type="chain" id="PRO_5007566942" description="Secreted protein" evidence="2">
    <location>
        <begin position="29"/>
        <end position="262"/>
    </location>
</feature>
<evidence type="ECO:0000313" key="4">
    <source>
        <dbReference type="Proteomes" id="UP000075260"/>
    </source>
</evidence>
<dbReference type="Proteomes" id="UP000075260">
    <property type="component" value="Unassembled WGS sequence"/>
</dbReference>
<dbReference type="RefSeq" id="WP_061610122.1">
    <property type="nucleotide sequence ID" value="NZ_JEMA01000687.1"/>
</dbReference>
<gene>
    <name evidence="3" type="ORF">BE15_11795</name>
</gene>
<dbReference type="EMBL" id="JEMA01000687">
    <property type="protein sequence ID" value="KYF67044.1"/>
    <property type="molecule type" value="Genomic_DNA"/>
</dbReference>
<dbReference type="OrthoDB" id="5518192at2"/>
<feature type="signal peptide" evidence="2">
    <location>
        <begin position="1"/>
        <end position="28"/>
    </location>
</feature>
<protein>
    <recommendedName>
        <fullName evidence="5">Secreted protein</fullName>
    </recommendedName>
</protein>
<evidence type="ECO:0000256" key="1">
    <source>
        <dbReference type="SAM" id="MobiDB-lite"/>
    </source>
</evidence>
<organism evidence="3 4">
    <name type="scientific">Sorangium cellulosum</name>
    <name type="common">Polyangium cellulosum</name>
    <dbReference type="NCBI Taxonomy" id="56"/>
    <lineage>
        <taxon>Bacteria</taxon>
        <taxon>Pseudomonadati</taxon>
        <taxon>Myxococcota</taxon>
        <taxon>Polyangia</taxon>
        <taxon>Polyangiales</taxon>
        <taxon>Polyangiaceae</taxon>
        <taxon>Sorangium</taxon>
    </lineage>
</organism>
<evidence type="ECO:0008006" key="5">
    <source>
        <dbReference type="Google" id="ProtNLM"/>
    </source>
</evidence>
<dbReference type="AlphaFoldDB" id="A0A150QGD2"/>
<keyword evidence="2" id="KW-0732">Signal</keyword>
<name>A0A150QGD2_SORCE</name>
<accession>A0A150QGD2</accession>
<reference evidence="3 4" key="1">
    <citation type="submission" date="2014-02" db="EMBL/GenBank/DDBJ databases">
        <title>The small core and large imbalanced accessory genome model reveals a collaborative survival strategy of Sorangium cellulosum strains in nature.</title>
        <authorList>
            <person name="Han K."/>
            <person name="Peng R."/>
            <person name="Blom J."/>
            <person name="Li Y.-Z."/>
        </authorList>
    </citation>
    <scope>NUCLEOTIDE SEQUENCE [LARGE SCALE GENOMIC DNA]</scope>
    <source>
        <strain evidence="3 4">So0008-312</strain>
    </source>
</reference>
<feature type="region of interest" description="Disordered" evidence="1">
    <location>
        <begin position="33"/>
        <end position="81"/>
    </location>
</feature>
<evidence type="ECO:0000256" key="2">
    <source>
        <dbReference type="SAM" id="SignalP"/>
    </source>
</evidence>
<feature type="compositionally biased region" description="Low complexity" evidence="1">
    <location>
        <begin position="33"/>
        <end position="73"/>
    </location>
</feature>